<evidence type="ECO:0000256" key="1">
    <source>
        <dbReference type="SAM" id="Phobius"/>
    </source>
</evidence>
<keyword evidence="1" id="KW-0472">Membrane</keyword>
<accession>A0ABW2RK94</accession>
<keyword evidence="3" id="KW-1185">Reference proteome</keyword>
<feature type="transmembrane region" description="Helical" evidence="1">
    <location>
        <begin position="93"/>
        <end position="111"/>
    </location>
</feature>
<sequence>MRYNGVSLPWKNMRRLILQAYGIGFLVDIIGVLTLSILISSYEAMTGKILDIYFIWNEPTTVLIHLLVVIFCGYLLFRFNHWLAYRAGVEEKVAYRLGLTMGIITAPWLFLVPTSLFSNAV</sequence>
<proteinExistence type="predicted"/>
<dbReference type="EMBL" id="JBHTBW010000021">
    <property type="protein sequence ID" value="MFC7441401.1"/>
    <property type="molecule type" value="Genomic_DNA"/>
</dbReference>
<feature type="transmembrane region" description="Helical" evidence="1">
    <location>
        <begin position="62"/>
        <end position="81"/>
    </location>
</feature>
<dbReference type="RefSeq" id="WP_379864689.1">
    <property type="nucleotide sequence ID" value="NZ_JBHTBW010000021.1"/>
</dbReference>
<organism evidence="2 3">
    <name type="scientific">Laceyella putida</name>
    <dbReference type="NCBI Taxonomy" id="110101"/>
    <lineage>
        <taxon>Bacteria</taxon>
        <taxon>Bacillati</taxon>
        <taxon>Bacillota</taxon>
        <taxon>Bacilli</taxon>
        <taxon>Bacillales</taxon>
        <taxon>Thermoactinomycetaceae</taxon>
        <taxon>Laceyella</taxon>
    </lineage>
</organism>
<reference evidence="3" key="1">
    <citation type="journal article" date="2019" name="Int. J. Syst. Evol. Microbiol.">
        <title>The Global Catalogue of Microorganisms (GCM) 10K type strain sequencing project: providing services to taxonomists for standard genome sequencing and annotation.</title>
        <authorList>
            <consortium name="The Broad Institute Genomics Platform"/>
            <consortium name="The Broad Institute Genome Sequencing Center for Infectious Disease"/>
            <person name="Wu L."/>
            <person name="Ma J."/>
        </authorList>
    </citation>
    <scope>NUCLEOTIDE SEQUENCE [LARGE SCALE GENOMIC DNA]</scope>
    <source>
        <strain evidence="3">CGMCC 1.12942</strain>
    </source>
</reference>
<dbReference type="Proteomes" id="UP001596500">
    <property type="component" value="Unassembled WGS sequence"/>
</dbReference>
<evidence type="ECO:0000313" key="3">
    <source>
        <dbReference type="Proteomes" id="UP001596500"/>
    </source>
</evidence>
<name>A0ABW2RK94_9BACL</name>
<feature type="transmembrane region" description="Helical" evidence="1">
    <location>
        <begin position="20"/>
        <end position="42"/>
    </location>
</feature>
<evidence type="ECO:0000313" key="2">
    <source>
        <dbReference type="EMBL" id="MFC7441401.1"/>
    </source>
</evidence>
<keyword evidence="1" id="KW-0812">Transmembrane</keyword>
<comment type="caution">
    <text evidence="2">The sequence shown here is derived from an EMBL/GenBank/DDBJ whole genome shotgun (WGS) entry which is preliminary data.</text>
</comment>
<keyword evidence="1" id="KW-1133">Transmembrane helix</keyword>
<protein>
    <submittedName>
        <fullName evidence="2">Uncharacterized protein</fullName>
    </submittedName>
</protein>
<gene>
    <name evidence="2" type="ORF">ACFQNG_09535</name>
</gene>